<dbReference type="EMBL" id="BMAO01016279">
    <property type="protein sequence ID" value="GFR07444.1"/>
    <property type="molecule type" value="Genomic_DNA"/>
</dbReference>
<proteinExistence type="predicted"/>
<evidence type="ECO:0000313" key="2">
    <source>
        <dbReference type="EMBL" id="GFR07444.1"/>
    </source>
</evidence>
<evidence type="ECO:0000313" key="3">
    <source>
        <dbReference type="Proteomes" id="UP000887116"/>
    </source>
</evidence>
<feature type="compositionally biased region" description="Basic and acidic residues" evidence="1">
    <location>
        <begin position="85"/>
        <end position="94"/>
    </location>
</feature>
<feature type="region of interest" description="Disordered" evidence="1">
    <location>
        <begin position="74"/>
        <end position="94"/>
    </location>
</feature>
<protein>
    <submittedName>
        <fullName evidence="2">Uncharacterized protein</fullName>
    </submittedName>
</protein>
<keyword evidence="3" id="KW-1185">Reference proteome</keyword>
<dbReference type="AlphaFoldDB" id="A0A8X6HQ55"/>
<dbReference type="Proteomes" id="UP000887116">
    <property type="component" value="Unassembled WGS sequence"/>
</dbReference>
<sequence length="94" mass="10881">MLRKTDGDRTMKQSQTFMWHKRFQEGMKSVSDDDRLGCPSTSQANDSVQKISQDSDREGRLKFLNDYRENPEWNSAWNAGGGKSSFDDLTKDFH</sequence>
<dbReference type="OrthoDB" id="6420373at2759"/>
<organism evidence="2 3">
    <name type="scientific">Trichonephila clavata</name>
    <name type="common">Joro spider</name>
    <name type="synonym">Nephila clavata</name>
    <dbReference type="NCBI Taxonomy" id="2740835"/>
    <lineage>
        <taxon>Eukaryota</taxon>
        <taxon>Metazoa</taxon>
        <taxon>Ecdysozoa</taxon>
        <taxon>Arthropoda</taxon>
        <taxon>Chelicerata</taxon>
        <taxon>Arachnida</taxon>
        <taxon>Araneae</taxon>
        <taxon>Araneomorphae</taxon>
        <taxon>Entelegynae</taxon>
        <taxon>Araneoidea</taxon>
        <taxon>Nephilidae</taxon>
        <taxon>Trichonephila</taxon>
    </lineage>
</organism>
<evidence type="ECO:0000256" key="1">
    <source>
        <dbReference type="SAM" id="MobiDB-lite"/>
    </source>
</evidence>
<reference evidence="2" key="1">
    <citation type="submission" date="2020-07" db="EMBL/GenBank/DDBJ databases">
        <title>Multicomponent nature underlies the extraordinary mechanical properties of spider dragline silk.</title>
        <authorList>
            <person name="Kono N."/>
            <person name="Nakamura H."/>
            <person name="Mori M."/>
            <person name="Yoshida Y."/>
            <person name="Ohtoshi R."/>
            <person name="Malay A.D."/>
            <person name="Moran D.A.P."/>
            <person name="Tomita M."/>
            <person name="Numata K."/>
            <person name="Arakawa K."/>
        </authorList>
    </citation>
    <scope>NUCLEOTIDE SEQUENCE</scope>
</reference>
<accession>A0A8X6HQ55</accession>
<name>A0A8X6HQ55_TRICU</name>
<feature type="compositionally biased region" description="Polar residues" evidence="1">
    <location>
        <begin position="39"/>
        <end position="52"/>
    </location>
</feature>
<feature type="region of interest" description="Disordered" evidence="1">
    <location>
        <begin position="28"/>
        <end position="58"/>
    </location>
</feature>
<comment type="caution">
    <text evidence="2">The sequence shown here is derived from an EMBL/GenBank/DDBJ whole genome shotgun (WGS) entry which is preliminary data.</text>
</comment>
<gene>
    <name evidence="2" type="ORF">TNCT_290711</name>
</gene>